<evidence type="ECO:0000256" key="5">
    <source>
        <dbReference type="ARBA" id="ARBA00023295"/>
    </source>
</evidence>
<reference evidence="10 11" key="1">
    <citation type="submission" date="2020-11" db="EMBL/GenBank/DDBJ databases">
        <title>Treponema Peruensis nv. sp., first commensal Treponema isolated from human feces.</title>
        <authorList>
            <person name="Belkhou C."/>
            <person name="Raes J."/>
        </authorList>
    </citation>
    <scope>NUCLEOTIDE SEQUENCE [LARGE SCALE GENOMIC DNA]</scope>
    <source>
        <strain evidence="10 11">RCC2812</strain>
    </source>
</reference>
<evidence type="ECO:0000256" key="2">
    <source>
        <dbReference type="ARBA" id="ARBA00022801"/>
    </source>
</evidence>
<keyword evidence="6" id="KW-0624">Polysaccharide degradation</keyword>
<evidence type="ECO:0000256" key="1">
    <source>
        <dbReference type="ARBA" id="ARBA00005641"/>
    </source>
</evidence>
<dbReference type="InterPro" id="IPR050386">
    <property type="entry name" value="Glycosyl_hydrolase_5"/>
</dbReference>
<dbReference type="Pfam" id="PF00150">
    <property type="entry name" value="Cellulase"/>
    <property type="match status" value="1"/>
</dbReference>
<comment type="similarity">
    <text evidence="1 7">Belongs to the glycosyl hydrolase 5 (cellulase A) family.</text>
</comment>
<keyword evidence="4" id="KW-0119">Carbohydrate metabolism</keyword>
<feature type="signal peptide" evidence="8">
    <location>
        <begin position="1"/>
        <end position="20"/>
    </location>
</feature>
<evidence type="ECO:0000256" key="3">
    <source>
        <dbReference type="ARBA" id="ARBA00023001"/>
    </source>
</evidence>
<organism evidence="10 11">
    <name type="scientific">Treponema peruense</name>
    <dbReference type="NCBI Taxonomy" id="2787628"/>
    <lineage>
        <taxon>Bacteria</taxon>
        <taxon>Pseudomonadati</taxon>
        <taxon>Spirochaetota</taxon>
        <taxon>Spirochaetia</taxon>
        <taxon>Spirochaetales</taxon>
        <taxon>Treponemataceae</taxon>
        <taxon>Treponema</taxon>
    </lineage>
</organism>
<dbReference type="InterPro" id="IPR001547">
    <property type="entry name" value="Glyco_hydro_5"/>
</dbReference>
<evidence type="ECO:0000313" key="11">
    <source>
        <dbReference type="Proteomes" id="UP000595224"/>
    </source>
</evidence>
<dbReference type="Gene3D" id="3.20.20.80">
    <property type="entry name" value="Glycosidases"/>
    <property type="match status" value="1"/>
</dbReference>
<dbReference type="EMBL" id="CP064936">
    <property type="protein sequence ID" value="QQA02033.1"/>
    <property type="molecule type" value="Genomic_DNA"/>
</dbReference>
<keyword evidence="5 7" id="KW-0326">Glycosidase</keyword>
<dbReference type="SUPFAM" id="SSF51445">
    <property type="entry name" value="(Trans)glycosidases"/>
    <property type="match status" value="1"/>
</dbReference>
<evidence type="ECO:0000256" key="7">
    <source>
        <dbReference type="RuleBase" id="RU361153"/>
    </source>
</evidence>
<keyword evidence="11" id="KW-1185">Reference proteome</keyword>
<dbReference type="InterPro" id="IPR017853">
    <property type="entry name" value="GH"/>
</dbReference>
<dbReference type="PANTHER" id="PTHR31297:SF41">
    <property type="entry name" value="ENDOGLUCANASE, PUTATIVE (AFU_ORTHOLOGUE AFUA_5G01830)-RELATED"/>
    <property type="match status" value="1"/>
</dbReference>
<evidence type="ECO:0000313" key="10">
    <source>
        <dbReference type="EMBL" id="QQA02033.1"/>
    </source>
</evidence>
<evidence type="ECO:0000256" key="4">
    <source>
        <dbReference type="ARBA" id="ARBA00023277"/>
    </source>
</evidence>
<dbReference type="GO" id="GO:0008422">
    <property type="term" value="F:beta-glucosidase activity"/>
    <property type="evidence" value="ECO:0007669"/>
    <property type="project" value="TreeGrafter"/>
</dbReference>
<evidence type="ECO:0000256" key="6">
    <source>
        <dbReference type="ARBA" id="ARBA00023326"/>
    </source>
</evidence>
<dbReference type="GO" id="GO:0030245">
    <property type="term" value="P:cellulose catabolic process"/>
    <property type="evidence" value="ECO:0007669"/>
    <property type="project" value="UniProtKB-KW"/>
</dbReference>
<dbReference type="PANTHER" id="PTHR31297">
    <property type="entry name" value="GLUCAN ENDO-1,6-BETA-GLUCOSIDASE B"/>
    <property type="match status" value="1"/>
</dbReference>
<evidence type="ECO:0000256" key="8">
    <source>
        <dbReference type="SAM" id="SignalP"/>
    </source>
</evidence>
<accession>A0A7T3RF79</accession>
<dbReference type="GO" id="GO:0005576">
    <property type="term" value="C:extracellular region"/>
    <property type="evidence" value="ECO:0007669"/>
    <property type="project" value="TreeGrafter"/>
</dbReference>
<dbReference type="Proteomes" id="UP000595224">
    <property type="component" value="Chromosome"/>
</dbReference>
<proteinExistence type="inferred from homology"/>
<protein>
    <submittedName>
        <fullName evidence="10">Glycoside hydrolase family 5 protein</fullName>
    </submittedName>
</protein>
<name>A0A7T3RF79_9SPIR</name>
<gene>
    <name evidence="10" type="ORF">IWA51_05455</name>
</gene>
<dbReference type="GO" id="GO:0009986">
    <property type="term" value="C:cell surface"/>
    <property type="evidence" value="ECO:0007669"/>
    <property type="project" value="TreeGrafter"/>
</dbReference>
<feature type="chain" id="PRO_5032550484" evidence="8">
    <location>
        <begin position="21"/>
        <end position="379"/>
    </location>
</feature>
<feature type="domain" description="Glycoside hydrolase family 5" evidence="9">
    <location>
        <begin position="75"/>
        <end position="352"/>
    </location>
</feature>
<dbReference type="RefSeq" id="WP_198443517.1">
    <property type="nucleotide sequence ID" value="NZ_CBCSHE010000006.1"/>
</dbReference>
<keyword evidence="3" id="KW-0136">Cellulose degradation</keyword>
<dbReference type="PROSITE" id="PS51257">
    <property type="entry name" value="PROKAR_LIPOPROTEIN"/>
    <property type="match status" value="1"/>
</dbReference>
<dbReference type="KEGG" id="tper:IWA51_05455"/>
<keyword evidence="2 7" id="KW-0378">Hydrolase</keyword>
<evidence type="ECO:0000259" key="9">
    <source>
        <dbReference type="Pfam" id="PF00150"/>
    </source>
</evidence>
<dbReference type="AlphaFoldDB" id="A0A7T3RF79"/>
<sequence>MKISALFAAAFLLVSCASQPVVLSDFTAQKAKAVVPSGAIPSSQKMEFVQSLGAGINIGNTLDVITDRDGPGTDETGWGNPRISREYIHALASYGYKTVRLPVTWTEHTGPSPDYIIEEKWLSRVQEVVNWCLEENLNVIVNMHHDGGTSKTSWILSAATDFDYVNTRLAVTWKQVALRFKDYPQSLVFEAMNEVGFDSNWEKRYEILNGLNQTFVDTVRQTGGANSERYLMASGYWTDIERSCDSQFKMPKDIADKIILSVHYYTPSAFCISMDSSSDWYSYTWGTKKDYSELKGKFDLLYDNFISKGIPVVVGEYGCVRGKDEQSRLAWLSSVAIVCKNYGCTPVLWDTGHEISRYNPFAMTEVLSIANTLSGISAE</sequence>
<keyword evidence="8" id="KW-0732">Signal</keyword>